<dbReference type="PANTHER" id="PTHR42681">
    <property type="entry name" value="MALONYL-COA-ACYL CARRIER PROTEIN TRANSACYLASE, MITOCHONDRIAL"/>
    <property type="match status" value="1"/>
</dbReference>
<evidence type="ECO:0000256" key="2">
    <source>
        <dbReference type="ARBA" id="ARBA00023315"/>
    </source>
</evidence>
<accession>A0A7H0EZV3</accession>
<dbReference type="InterPro" id="IPR016035">
    <property type="entry name" value="Acyl_Trfase/lysoPLipase"/>
</dbReference>
<dbReference type="InterPro" id="IPR004410">
    <property type="entry name" value="Malonyl_CoA-ACP_transAc_FabD"/>
</dbReference>
<name>A0A7H0EZV3_9CYAN</name>
<reference evidence="7 8" key="1">
    <citation type="submission" date="2020-08" db="EMBL/GenBank/DDBJ databases">
        <title>Complete genome sequence of Raphidiopsis curvispora isolated from drinking water reservoir in South Korea.</title>
        <authorList>
            <person name="Jeong J."/>
        </authorList>
    </citation>
    <scope>NUCLEOTIDE SEQUENCE [LARGE SCALE GENOMIC DNA]</scope>
    <source>
        <strain evidence="7 8">GIHE-G1</strain>
    </source>
</reference>
<dbReference type="GO" id="GO:0006633">
    <property type="term" value="P:fatty acid biosynthetic process"/>
    <property type="evidence" value="ECO:0007669"/>
    <property type="project" value="TreeGrafter"/>
</dbReference>
<dbReference type="EC" id="2.3.1.39" evidence="4"/>
<keyword evidence="1 4" id="KW-0808">Transferase</keyword>
<organism evidence="7 8">
    <name type="scientific">Cylindrospermopsis curvispora GIHE-G1</name>
    <dbReference type="NCBI Taxonomy" id="2666332"/>
    <lineage>
        <taxon>Bacteria</taxon>
        <taxon>Bacillati</taxon>
        <taxon>Cyanobacteriota</taxon>
        <taxon>Cyanophyceae</taxon>
        <taxon>Nostocales</taxon>
        <taxon>Aphanizomenonaceae</taxon>
        <taxon>Cylindrospermopsis</taxon>
    </lineage>
</organism>
<dbReference type="EMBL" id="CP060822">
    <property type="protein sequence ID" value="QNP29319.1"/>
    <property type="molecule type" value="Genomic_DNA"/>
</dbReference>
<keyword evidence="8" id="KW-1185">Reference proteome</keyword>
<dbReference type="NCBIfam" id="TIGR00128">
    <property type="entry name" value="fabD"/>
    <property type="match status" value="1"/>
</dbReference>
<evidence type="ECO:0000256" key="5">
    <source>
        <dbReference type="PIRSR" id="PIRSR000446-1"/>
    </source>
</evidence>
<dbReference type="SUPFAM" id="SSF55048">
    <property type="entry name" value="Probable ACP-binding domain of malonyl-CoA ACP transacylase"/>
    <property type="match status" value="1"/>
</dbReference>
<dbReference type="RefSeq" id="WP_187705960.1">
    <property type="nucleotide sequence ID" value="NZ_CP060822.1"/>
</dbReference>
<evidence type="ECO:0000256" key="3">
    <source>
        <dbReference type="ARBA" id="ARBA00048462"/>
    </source>
</evidence>
<dbReference type="SMART" id="SM00827">
    <property type="entry name" value="PKS_AT"/>
    <property type="match status" value="1"/>
</dbReference>
<dbReference type="AlphaFoldDB" id="A0A7H0EZV3"/>
<dbReference type="Gene3D" id="3.40.366.10">
    <property type="entry name" value="Malonyl-Coenzyme A Acyl Carrier Protein, domain 2"/>
    <property type="match status" value="1"/>
</dbReference>
<proteinExistence type="inferred from homology"/>
<gene>
    <name evidence="7" type="primary">fabD</name>
    <name evidence="7" type="ORF">IAR63_16010</name>
</gene>
<dbReference type="InterPro" id="IPR050858">
    <property type="entry name" value="Mal-CoA-ACP_Trans/PKS_FabD"/>
</dbReference>
<evidence type="ECO:0000313" key="8">
    <source>
        <dbReference type="Proteomes" id="UP000516013"/>
    </source>
</evidence>
<dbReference type="PANTHER" id="PTHR42681:SF1">
    <property type="entry name" value="MALONYL-COA-ACYL CARRIER PROTEIN TRANSACYLASE, MITOCHONDRIAL"/>
    <property type="match status" value="1"/>
</dbReference>
<comment type="catalytic activity">
    <reaction evidence="3 4">
        <text>holo-[ACP] + malonyl-CoA = malonyl-[ACP] + CoA</text>
        <dbReference type="Rhea" id="RHEA:41792"/>
        <dbReference type="Rhea" id="RHEA-COMP:9623"/>
        <dbReference type="Rhea" id="RHEA-COMP:9685"/>
        <dbReference type="ChEBI" id="CHEBI:57287"/>
        <dbReference type="ChEBI" id="CHEBI:57384"/>
        <dbReference type="ChEBI" id="CHEBI:64479"/>
        <dbReference type="ChEBI" id="CHEBI:78449"/>
        <dbReference type="EC" id="2.3.1.39"/>
    </reaction>
</comment>
<keyword evidence="2 4" id="KW-0012">Acyltransferase</keyword>
<dbReference type="SUPFAM" id="SSF52151">
    <property type="entry name" value="FabD/lysophospholipase-like"/>
    <property type="match status" value="1"/>
</dbReference>
<dbReference type="Gene3D" id="3.30.70.250">
    <property type="entry name" value="Malonyl-CoA ACP transacylase, ACP-binding"/>
    <property type="match status" value="1"/>
</dbReference>
<dbReference type="Pfam" id="PF00698">
    <property type="entry name" value="Acyl_transf_1"/>
    <property type="match status" value="1"/>
</dbReference>
<feature type="active site" evidence="5">
    <location>
        <position position="89"/>
    </location>
</feature>
<comment type="similarity">
    <text evidence="4">Belongs to the fabD family.</text>
</comment>
<dbReference type="InterPro" id="IPR001227">
    <property type="entry name" value="Ac_transferase_dom_sf"/>
</dbReference>
<evidence type="ECO:0000259" key="6">
    <source>
        <dbReference type="SMART" id="SM00827"/>
    </source>
</evidence>
<evidence type="ECO:0000256" key="4">
    <source>
        <dbReference type="PIRNR" id="PIRNR000446"/>
    </source>
</evidence>
<dbReference type="InterPro" id="IPR024925">
    <property type="entry name" value="Malonyl_CoA-ACP_transAc"/>
</dbReference>
<evidence type="ECO:0000313" key="7">
    <source>
        <dbReference type="EMBL" id="QNP29319.1"/>
    </source>
</evidence>
<dbReference type="InterPro" id="IPR014043">
    <property type="entry name" value="Acyl_transferase_dom"/>
</dbReference>
<dbReference type="InterPro" id="IPR016036">
    <property type="entry name" value="Malonyl_transacylase_ACP-bd"/>
</dbReference>
<dbReference type="GO" id="GO:0004314">
    <property type="term" value="F:[acyl-carrier-protein] S-malonyltransferase activity"/>
    <property type="evidence" value="ECO:0007669"/>
    <property type="project" value="UniProtKB-EC"/>
</dbReference>
<dbReference type="GO" id="GO:0005829">
    <property type="term" value="C:cytosol"/>
    <property type="evidence" value="ECO:0007669"/>
    <property type="project" value="TreeGrafter"/>
</dbReference>
<evidence type="ECO:0000256" key="1">
    <source>
        <dbReference type="ARBA" id="ARBA00022679"/>
    </source>
</evidence>
<dbReference type="Proteomes" id="UP000516013">
    <property type="component" value="Chromosome"/>
</dbReference>
<dbReference type="PIRSF" id="PIRSF000446">
    <property type="entry name" value="Mct"/>
    <property type="match status" value="1"/>
</dbReference>
<feature type="active site" evidence="5">
    <location>
        <position position="189"/>
    </location>
</feature>
<sequence>MTKTAWVFPGQGSQSLNMGIDLLGIESAKAKFDQARNILGWSVDEICQGDEAKLSQTVYTQPCLYVVESIMADLLRERGQEPDLVAGHSLGEYIALYVAGVFDWSTGLQLVKRRGEIMDNAAGGMMAALLNFDRQQLEEVIAKTPNVVLANDNSLAQVVVSGTPTAVEAVMSQVKAKRAVALKVSGAFHSPLMKGPSQEFQAILDDIAFETAIIPVSSNVDPIPRTNPQVLKERLIQQMTGSVRWREISLQLPQSGIEKVIEIGPGNVLTGLIKRTVQGIELKNIQNLEQISSSPVKGKNHAKTGHS</sequence>
<dbReference type="KEGG" id="ccur:IAR63_16010"/>
<feature type="domain" description="Malonyl-CoA:ACP transacylase (MAT)" evidence="6">
    <location>
        <begin position="7"/>
        <end position="299"/>
    </location>
</feature>
<protein>
    <recommendedName>
        <fullName evidence="4">Malonyl CoA-acyl carrier protein transacylase</fullName>
        <ecNumber evidence="4">2.3.1.39</ecNumber>
    </recommendedName>
</protein>